<protein>
    <recommendedName>
        <fullName evidence="4">Mos1 transposase HTH domain-containing protein</fullName>
    </recommendedName>
</protein>
<keyword evidence="3" id="KW-1185">Reference proteome</keyword>
<dbReference type="EMBL" id="BGPR01001994">
    <property type="protein sequence ID" value="GBM65774.1"/>
    <property type="molecule type" value="Genomic_DNA"/>
</dbReference>
<accession>A0A4Y2HK52</accession>
<comment type="caution">
    <text evidence="2">The sequence shown here is derived from an EMBL/GenBank/DDBJ whole genome shotgun (WGS) entry which is preliminary data.</text>
</comment>
<name>A0A4Y2HK52_ARAVE</name>
<sequence>MPQSIENPADCEIRSANPFLNAKDVKAAEINLQISEVCEENIMSEGMVRKWVSAFKDGAPPDEERSGRPSVVTEDLMQKDDGKVRENRSFTISFLSNEFPQVSRNENYVEK</sequence>
<evidence type="ECO:0008006" key="4">
    <source>
        <dbReference type="Google" id="ProtNLM"/>
    </source>
</evidence>
<evidence type="ECO:0000313" key="3">
    <source>
        <dbReference type="Proteomes" id="UP000499080"/>
    </source>
</evidence>
<dbReference type="OrthoDB" id="8191996at2759"/>
<dbReference type="AlphaFoldDB" id="A0A4Y2HK52"/>
<feature type="region of interest" description="Disordered" evidence="1">
    <location>
        <begin position="57"/>
        <end position="83"/>
    </location>
</feature>
<evidence type="ECO:0000313" key="2">
    <source>
        <dbReference type="EMBL" id="GBM65774.1"/>
    </source>
</evidence>
<gene>
    <name evidence="2" type="ORF">AVEN_129028_1</name>
</gene>
<reference evidence="2 3" key="1">
    <citation type="journal article" date="2019" name="Sci. Rep.">
        <title>Orb-weaving spider Araneus ventricosus genome elucidates the spidroin gene catalogue.</title>
        <authorList>
            <person name="Kono N."/>
            <person name="Nakamura H."/>
            <person name="Ohtoshi R."/>
            <person name="Moran D.A.P."/>
            <person name="Shinohara A."/>
            <person name="Yoshida Y."/>
            <person name="Fujiwara M."/>
            <person name="Mori M."/>
            <person name="Tomita M."/>
            <person name="Arakawa K."/>
        </authorList>
    </citation>
    <scope>NUCLEOTIDE SEQUENCE [LARGE SCALE GENOMIC DNA]</scope>
</reference>
<organism evidence="2 3">
    <name type="scientific">Araneus ventricosus</name>
    <name type="common">Orbweaver spider</name>
    <name type="synonym">Epeira ventricosa</name>
    <dbReference type="NCBI Taxonomy" id="182803"/>
    <lineage>
        <taxon>Eukaryota</taxon>
        <taxon>Metazoa</taxon>
        <taxon>Ecdysozoa</taxon>
        <taxon>Arthropoda</taxon>
        <taxon>Chelicerata</taxon>
        <taxon>Arachnida</taxon>
        <taxon>Araneae</taxon>
        <taxon>Araneomorphae</taxon>
        <taxon>Entelegynae</taxon>
        <taxon>Araneoidea</taxon>
        <taxon>Araneidae</taxon>
        <taxon>Araneus</taxon>
    </lineage>
</organism>
<proteinExistence type="predicted"/>
<evidence type="ECO:0000256" key="1">
    <source>
        <dbReference type="SAM" id="MobiDB-lite"/>
    </source>
</evidence>
<dbReference type="Proteomes" id="UP000499080">
    <property type="component" value="Unassembled WGS sequence"/>
</dbReference>